<dbReference type="PANTHER" id="PTHR30404">
    <property type="entry name" value="N-ACETYLMURAMOYL-L-ALANINE AMIDASE"/>
    <property type="match status" value="1"/>
</dbReference>
<dbReference type="SUPFAM" id="SSF53187">
    <property type="entry name" value="Zn-dependent exopeptidases"/>
    <property type="match status" value="1"/>
</dbReference>
<dbReference type="GO" id="GO:0009253">
    <property type="term" value="P:peptidoglycan catabolic process"/>
    <property type="evidence" value="ECO:0007669"/>
    <property type="project" value="InterPro"/>
</dbReference>
<evidence type="ECO:0000313" key="4">
    <source>
        <dbReference type="EMBL" id="OGY96774.1"/>
    </source>
</evidence>
<dbReference type="InterPro" id="IPR036365">
    <property type="entry name" value="PGBD-like_sf"/>
</dbReference>
<dbReference type="GO" id="GO:0008745">
    <property type="term" value="F:N-acetylmuramoyl-L-alanine amidase activity"/>
    <property type="evidence" value="ECO:0007669"/>
    <property type="project" value="InterPro"/>
</dbReference>
<evidence type="ECO:0000256" key="1">
    <source>
        <dbReference type="ARBA" id="ARBA00022801"/>
    </source>
</evidence>
<organism evidence="4 5">
    <name type="scientific">Candidatus Liptonbacteria bacterium GWB1_49_6</name>
    <dbReference type="NCBI Taxonomy" id="1798644"/>
    <lineage>
        <taxon>Bacteria</taxon>
        <taxon>Candidatus Liptoniibacteriota</taxon>
    </lineage>
</organism>
<feature type="signal peptide" evidence="2">
    <location>
        <begin position="1"/>
        <end position="23"/>
    </location>
</feature>
<keyword evidence="1" id="KW-0378">Hydrolase</keyword>
<dbReference type="Gene3D" id="3.40.630.40">
    <property type="entry name" value="Zn-dependent exopeptidases"/>
    <property type="match status" value="1"/>
</dbReference>
<gene>
    <name evidence="4" type="ORF">A2122_00820</name>
</gene>
<name>A0A1G2C5U3_9BACT</name>
<dbReference type="InterPro" id="IPR050695">
    <property type="entry name" value="N-acetylmuramoyl_amidase_3"/>
</dbReference>
<dbReference type="Proteomes" id="UP000176648">
    <property type="component" value="Unassembled WGS sequence"/>
</dbReference>
<dbReference type="InterPro" id="IPR036366">
    <property type="entry name" value="PGBDSf"/>
</dbReference>
<reference evidence="4 5" key="1">
    <citation type="journal article" date="2016" name="Nat. Commun.">
        <title>Thousands of microbial genomes shed light on interconnected biogeochemical processes in an aquifer system.</title>
        <authorList>
            <person name="Anantharaman K."/>
            <person name="Brown C.T."/>
            <person name="Hug L.A."/>
            <person name="Sharon I."/>
            <person name="Castelle C.J."/>
            <person name="Probst A.J."/>
            <person name="Thomas B.C."/>
            <person name="Singh A."/>
            <person name="Wilkins M.J."/>
            <person name="Karaoz U."/>
            <person name="Brodie E.L."/>
            <person name="Williams K.H."/>
            <person name="Hubbard S.S."/>
            <person name="Banfield J.F."/>
        </authorList>
    </citation>
    <scope>NUCLEOTIDE SEQUENCE [LARGE SCALE GENOMIC DNA]</scope>
</reference>
<protein>
    <recommendedName>
        <fullName evidence="3">MurNAc-LAA domain-containing protein</fullName>
    </recommendedName>
</protein>
<proteinExistence type="predicted"/>
<dbReference type="SUPFAM" id="SSF47090">
    <property type="entry name" value="PGBD-like"/>
    <property type="match status" value="1"/>
</dbReference>
<comment type="caution">
    <text evidence="4">The sequence shown here is derived from an EMBL/GenBank/DDBJ whole genome shotgun (WGS) entry which is preliminary data.</text>
</comment>
<sequence>MMKYACLVLAIILLFVFAGNAMAAPQNFLEKLLGQLASIIFPATITPQDLHDRYAANRVRILLVPGHDNEYSGTEYRSLREADINLEVARHLYNTLKKNPHFIVSSARNLDTGEYSPELASYFEKEGNSILEFRDRSKAVMDTLLSLGIAEDKSTENHGFAIEEVSRRLYGINKWSNENGIDIVLHLHFNDYPRKNMRVPGKYEGFAIYVPERQYPNAEASKAFAEPLFSVLKKYLPVSNIAFEKGGVVEDQELVAIGANASREGASVLLEYGYIYETKFANAKARSVILPELANLTYRGIKKYFESDAERGDPYETSLLPHRWAEPLDETKKNAEDIFSLQTALLEDALYPPPGKDLQECPISGVFGSCTKRSVALFQEKYRAEILEPSGLNEGTGIVGAATIRALNRRYGSGL</sequence>
<dbReference type="EMBL" id="MHKU01000022">
    <property type="protein sequence ID" value="OGY96774.1"/>
    <property type="molecule type" value="Genomic_DNA"/>
</dbReference>
<dbReference type="STRING" id="1798644.A2122_00820"/>
<dbReference type="Pfam" id="PF01520">
    <property type="entry name" value="Amidase_3"/>
    <property type="match status" value="1"/>
</dbReference>
<keyword evidence="2" id="KW-0732">Signal</keyword>
<dbReference type="AlphaFoldDB" id="A0A1G2C5U3"/>
<feature type="domain" description="MurNAc-LAA" evidence="3">
    <location>
        <begin position="61"/>
        <end position="302"/>
    </location>
</feature>
<dbReference type="PANTHER" id="PTHR30404:SF0">
    <property type="entry name" value="N-ACETYLMURAMOYL-L-ALANINE AMIDASE AMIC"/>
    <property type="match status" value="1"/>
</dbReference>
<evidence type="ECO:0000313" key="5">
    <source>
        <dbReference type="Proteomes" id="UP000176648"/>
    </source>
</evidence>
<evidence type="ECO:0000256" key="2">
    <source>
        <dbReference type="SAM" id="SignalP"/>
    </source>
</evidence>
<feature type="chain" id="PRO_5009582223" description="MurNAc-LAA domain-containing protein" evidence="2">
    <location>
        <begin position="24"/>
        <end position="415"/>
    </location>
</feature>
<dbReference type="Gene3D" id="1.10.101.10">
    <property type="entry name" value="PGBD-like superfamily/PGBD"/>
    <property type="match status" value="1"/>
</dbReference>
<accession>A0A1G2C5U3</accession>
<dbReference type="GO" id="GO:0030288">
    <property type="term" value="C:outer membrane-bounded periplasmic space"/>
    <property type="evidence" value="ECO:0007669"/>
    <property type="project" value="TreeGrafter"/>
</dbReference>
<evidence type="ECO:0000259" key="3">
    <source>
        <dbReference type="Pfam" id="PF01520"/>
    </source>
</evidence>
<dbReference type="InterPro" id="IPR002508">
    <property type="entry name" value="MurNAc-LAA_cat"/>
</dbReference>